<sequence>MKSRVLKALPLVALFALLGCETDPYGPTLLEKQYYAGCATSPPENPACGHH</sequence>
<dbReference type="Proteomes" id="UP001165342">
    <property type="component" value="Unassembled WGS sequence"/>
</dbReference>
<organism evidence="2 3">
    <name type="scientific">Sphingomonas hankyongi</name>
    <dbReference type="NCBI Taxonomy" id="2908209"/>
    <lineage>
        <taxon>Bacteria</taxon>
        <taxon>Pseudomonadati</taxon>
        <taxon>Pseudomonadota</taxon>
        <taxon>Alphaproteobacteria</taxon>
        <taxon>Sphingomonadales</taxon>
        <taxon>Sphingomonadaceae</taxon>
        <taxon>Sphingomonas</taxon>
    </lineage>
</organism>
<gene>
    <name evidence="2" type="ORF">LZ538_12620</name>
</gene>
<evidence type="ECO:0008006" key="4">
    <source>
        <dbReference type="Google" id="ProtNLM"/>
    </source>
</evidence>
<dbReference type="RefSeq" id="WP_249832377.1">
    <property type="nucleotide sequence ID" value="NZ_JAMGBE010000004.1"/>
</dbReference>
<name>A0ABT0S4U9_9SPHN</name>
<evidence type="ECO:0000313" key="2">
    <source>
        <dbReference type="EMBL" id="MCL6730884.1"/>
    </source>
</evidence>
<feature type="chain" id="PRO_5046467053" description="Lipoprotein" evidence="1">
    <location>
        <begin position="19"/>
        <end position="51"/>
    </location>
</feature>
<evidence type="ECO:0000313" key="3">
    <source>
        <dbReference type="Proteomes" id="UP001165342"/>
    </source>
</evidence>
<dbReference type="PROSITE" id="PS51257">
    <property type="entry name" value="PROKAR_LIPOPROTEIN"/>
    <property type="match status" value="1"/>
</dbReference>
<feature type="signal peptide" evidence="1">
    <location>
        <begin position="1"/>
        <end position="18"/>
    </location>
</feature>
<protein>
    <recommendedName>
        <fullName evidence="4">Lipoprotein</fullName>
    </recommendedName>
</protein>
<keyword evidence="1" id="KW-0732">Signal</keyword>
<dbReference type="EMBL" id="JAMGBE010000004">
    <property type="protein sequence ID" value="MCL6730884.1"/>
    <property type="molecule type" value="Genomic_DNA"/>
</dbReference>
<accession>A0ABT0S4U9</accession>
<reference evidence="2" key="1">
    <citation type="submission" date="2022-05" db="EMBL/GenBank/DDBJ databases">
        <authorList>
            <person name="Jo J.-H."/>
            <person name="Im W.-T."/>
        </authorList>
    </citation>
    <scope>NUCLEOTIDE SEQUENCE</scope>
    <source>
        <strain evidence="2">SE220</strain>
    </source>
</reference>
<comment type="caution">
    <text evidence="2">The sequence shown here is derived from an EMBL/GenBank/DDBJ whole genome shotgun (WGS) entry which is preliminary data.</text>
</comment>
<evidence type="ECO:0000256" key="1">
    <source>
        <dbReference type="SAM" id="SignalP"/>
    </source>
</evidence>
<keyword evidence="3" id="KW-1185">Reference proteome</keyword>
<proteinExistence type="predicted"/>